<evidence type="ECO:0000313" key="2">
    <source>
        <dbReference type="EMBL" id="MCT7376387.1"/>
    </source>
</evidence>
<dbReference type="InterPro" id="IPR000835">
    <property type="entry name" value="HTH_MarR-typ"/>
</dbReference>
<dbReference type="PANTHER" id="PTHR33164:SF95">
    <property type="entry name" value="TRANSCRIPTIONAL REGULATOR"/>
    <property type="match status" value="1"/>
</dbReference>
<keyword evidence="3" id="KW-1185">Reference proteome</keyword>
<sequence length="153" mass="16990">MSVPGKLKLVEEDRKAEDYRLDEQVGFVLRKANQRHLAIFAARIGDLTPPQFATLAKLYEVGETSQNRLGQLIAMDAATIKGVIDRLKARRLVALTPHAQDRRRLLVDLTDEGRTAIEALLPIAHEVTDETLAPLTPREAATFLRLLSKLADG</sequence>
<evidence type="ECO:0000259" key="1">
    <source>
        <dbReference type="PROSITE" id="PS50995"/>
    </source>
</evidence>
<protein>
    <submittedName>
        <fullName evidence="2">MarR family transcriptional regulator</fullName>
    </submittedName>
</protein>
<organism evidence="2 3">
    <name type="scientific">Chelativorans salis</name>
    <dbReference type="NCBI Taxonomy" id="2978478"/>
    <lineage>
        <taxon>Bacteria</taxon>
        <taxon>Pseudomonadati</taxon>
        <taxon>Pseudomonadota</taxon>
        <taxon>Alphaproteobacteria</taxon>
        <taxon>Hyphomicrobiales</taxon>
        <taxon>Phyllobacteriaceae</taxon>
        <taxon>Chelativorans</taxon>
    </lineage>
</organism>
<dbReference type="PROSITE" id="PS50995">
    <property type="entry name" value="HTH_MARR_2"/>
    <property type="match status" value="1"/>
</dbReference>
<comment type="caution">
    <text evidence="2">The sequence shown here is derived from an EMBL/GenBank/DDBJ whole genome shotgun (WGS) entry which is preliminary data.</text>
</comment>
<name>A0ABT2LPA4_9HYPH</name>
<dbReference type="InterPro" id="IPR039422">
    <property type="entry name" value="MarR/SlyA-like"/>
</dbReference>
<dbReference type="PRINTS" id="PR00598">
    <property type="entry name" value="HTHMARR"/>
</dbReference>
<dbReference type="SMART" id="SM00347">
    <property type="entry name" value="HTH_MARR"/>
    <property type="match status" value="1"/>
</dbReference>
<dbReference type="InterPro" id="IPR036390">
    <property type="entry name" value="WH_DNA-bd_sf"/>
</dbReference>
<dbReference type="EMBL" id="JAOCZP010000004">
    <property type="protein sequence ID" value="MCT7376387.1"/>
    <property type="molecule type" value="Genomic_DNA"/>
</dbReference>
<dbReference type="PANTHER" id="PTHR33164">
    <property type="entry name" value="TRANSCRIPTIONAL REGULATOR, MARR FAMILY"/>
    <property type="match status" value="1"/>
</dbReference>
<dbReference type="InterPro" id="IPR036388">
    <property type="entry name" value="WH-like_DNA-bd_sf"/>
</dbReference>
<evidence type="ECO:0000313" key="3">
    <source>
        <dbReference type="Proteomes" id="UP001320831"/>
    </source>
</evidence>
<gene>
    <name evidence="2" type="ORF">N5A92_15235</name>
</gene>
<feature type="domain" description="HTH marR-type" evidence="1">
    <location>
        <begin position="22"/>
        <end position="152"/>
    </location>
</feature>
<dbReference type="RefSeq" id="WP_260904266.1">
    <property type="nucleotide sequence ID" value="NZ_JAOCZP010000004.1"/>
</dbReference>
<accession>A0ABT2LPA4</accession>
<dbReference type="Pfam" id="PF12802">
    <property type="entry name" value="MarR_2"/>
    <property type="match status" value="1"/>
</dbReference>
<dbReference type="SUPFAM" id="SSF46785">
    <property type="entry name" value="Winged helix' DNA-binding domain"/>
    <property type="match status" value="1"/>
</dbReference>
<dbReference type="Gene3D" id="1.10.10.10">
    <property type="entry name" value="Winged helix-like DNA-binding domain superfamily/Winged helix DNA-binding domain"/>
    <property type="match status" value="1"/>
</dbReference>
<dbReference type="Proteomes" id="UP001320831">
    <property type="component" value="Unassembled WGS sequence"/>
</dbReference>
<proteinExistence type="predicted"/>
<reference evidence="2 3" key="1">
    <citation type="submission" date="2022-09" db="EMBL/GenBank/DDBJ databases">
        <title>Chelativorans salina sp. nov., a novel slightly halophilic bacterium isolated from a saline lake sediment enrichment.</title>
        <authorList>
            <person name="Gao L."/>
            <person name="Fang B.-Z."/>
            <person name="Li W.-J."/>
        </authorList>
    </citation>
    <scope>NUCLEOTIDE SEQUENCE [LARGE SCALE GENOMIC DNA]</scope>
    <source>
        <strain evidence="2 3">EGI FJ00035</strain>
    </source>
</reference>